<evidence type="ECO:0008006" key="3">
    <source>
        <dbReference type="Google" id="ProtNLM"/>
    </source>
</evidence>
<reference evidence="1 2" key="1">
    <citation type="submission" date="2018-09" db="EMBL/GenBank/DDBJ databases">
        <title>Micromonospora sp. nov. MS1-9, isolated from a root of Musa sp.</title>
        <authorList>
            <person name="Kuncharoen N."/>
            <person name="Kudo T."/>
            <person name="Ohkuma M."/>
            <person name="Yuki M."/>
            <person name="Tanasupawat S."/>
        </authorList>
    </citation>
    <scope>NUCLEOTIDE SEQUENCE [LARGE SCALE GENOMIC DNA]</scope>
    <source>
        <strain evidence="1 2">MS1-9</strain>
    </source>
</reference>
<gene>
    <name evidence="1" type="ORF">D7044_09995</name>
</gene>
<evidence type="ECO:0000313" key="1">
    <source>
        <dbReference type="EMBL" id="RKN34011.1"/>
    </source>
</evidence>
<name>A0A3A9Y938_9ACTN</name>
<accession>A0A3A9Y938</accession>
<sequence>MLTESFVDLESGRTRESAMFDELLASVRARVNRYLNSGDAEDVCHPAGLRDAQALLVVAGELPGGRFARGGRTPLVDAQHAAALLYYARHVAGSTGDDESDLSRAEPLLRPVSDRVPELTEQLRALAEVPAQPVRLSPQRVAVFTFAGSPLHEVDAVIAVTRHAVRAAVDDGTDPLPLRMNLAEAQELRYRRTGEVADLTDAIDTARAVLAETPPDDSMYTNRLTTLGGYLQLRFAGAGNSADLAASIVTLEQALSAAPADHEDRPMYLSNLGRARLTRYAHVSQDLADLDAAFELIRSAVSATPVGDPGLGGRLHALHQTHRLRYARTGDPTYLEAALVAAYQAVEATPPEHGERPERILDVGATHLDRYERTGDKQDAAVAIDIARQVKRVAPRDHPLHAAARELLERVRR</sequence>
<proteinExistence type="predicted"/>
<comment type="caution">
    <text evidence="1">The sequence shown here is derived from an EMBL/GenBank/DDBJ whole genome shotgun (WGS) entry which is preliminary data.</text>
</comment>
<evidence type="ECO:0000313" key="2">
    <source>
        <dbReference type="Proteomes" id="UP000275865"/>
    </source>
</evidence>
<dbReference type="EMBL" id="RAZT01000004">
    <property type="protein sequence ID" value="RKN34011.1"/>
    <property type="molecule type" value="Genomic_DNA"/>
</dbReference>
<dbReference type="AlphaFoldDB" id="A0A3A9Y938"/>
<protein>
    <recommendedName>
        <fullName evidence="3">Tetratricopeptide repeat protein</fullName>
    </recommendedName>
</protein>
<organism evidence="1 2">
    <name type="scientific">Micromonospora musae</name>
    <dbReference type="NCBI Taxonomy" id="1894970"/>
    <lineage>
        <taxon>Bacteria</taxon>
        <taxon>Bacillati</taxon>
        <taxon>Actinomycetota</taxon>
        <taxon>Actinomycetes</taxon>
        <taxon>Micromonosporales</taxon>
        <taxon>Micromonosporaceae</taxon>
        <taxon>Micromonospora</taxon>
    </lineage>
</organism>
<dbReference type="Proteomes" id="UP000275865">
    <property type="component" value="Unassembled WGS sequence"/>
</dbReference>